<feature type="region of interest" description="Disordered" evidence="1">
    <location>
        <begin position="81"/>
        <end position="105"/>
    </location>
</feature>
<feature type="transmembrane region" description="Helical" evidence="2">
    <location>
        <begin position="49"/>
        <end position="67"/>
    </location>
</feature>
<dbReference type="RefSeq" id="WP_274269351.1">
    <property type="nucleotide sequence ID" value="NZ_CP117880.1"/>
</dbReference>
<feature type="compositionally biased region" description="Polar residues" evidence="1">
    <location>
        <begin position="368"/>
        <end position="390"/>
    </location>
</feature>
<organism evidence="4 5">
    <name type="scientific">Sphingobacterium oryzagri</name>
    <dbReference type="NCBI Taxonomy" id="3025669"/>
    <lineage>
        <taxon>Bacteria</taxon>
        <taxon>Pseudomonadati</taxon>
        <taxon>Bacteroidota</taxon>
        <taxon>Sphingobacteriia</taxon>
        <taxon>Sphingobacteriales</taxon>
        <taxon>Sphingobacteriaceae</taxon>
        <taxon>Sphingobacterium</taxon>
    </lineage>
</organism>
<dbReference type="InterPro" id="IPR025665">
    <property type="entry name" value="Beta-barrel_OMP_2"/>
</dbReference>
<feature type="region of interest" description="Disordered" evidence="1">
    <location>
        <begin position="361"/>
        <end position="390"/>
    </location>
</feature>
<sequence>MEDQHKKELIAIIKEQLKAADERPYREGAWEAYKATYETKSVKKILSPYWAAAAALALAGFAAVFLYRNIDTEAVKIAQKPATERTISDSAPSTDAEQQRDSDELQTDALTPALPSFESVQAWSAITTDKESSEGHSTTLAAVLAPQAFQLANGLSVIQKETLSPKIFDIATPVITAEEETFASSDLGPAFSMAQQANPHLAQQQEAGKDMAPKRFKIANKFELGAFLSPTTTDQGFDVGGGLMLAYKLSNKLALRTGAAFNQYEVGMLASEMGPGLANGVSDYPAEPMNMVSKDVPYRAANLLLPNLNAVSGKVQTLDIPLELKYSMGKQFYATGGVSYAVVLSQERFNHFTEFTDAATFSSASDSGQPTTPASSPVETSSKSAENNINPNGFGGFMNFSIGRKTKLTRFMNISVEPYIKIPVGQFRRADMDYTNGGLRVITNF</sequence>
<accession>A0ABY7WPJ5</accession>
<dbReference type="Pfam" id="PF13568">
    <property type="entry name" value="OMP_b-brl_2"/>
    <property type="match status" value="1"/>
</dbReference>
<evidence type="ECO:0000313" key="5">
    <source>
        <dbReference type="Proteomes" id="UP001221558"/>
    </source>
</evidence>
<evidence type="ECO:0000256" key="1">
    <source>
        <dbReference type="SAM" id="MobiDB-lite"/>
    </source>
</evidence>
<keyword evidence="2" id="KW-1133">Transmembrane helix</keyword>
<gene>
    <name evidence="4" type="ORF">PQ465_09780</name>
</gene>
<evidence type="ECO:0000259" key="3">
    <source>
        <dbReference type="Pfam" id="PF13568"/>
    </source>
</evidence>
<keyword evidence="2" id="KW-0472">Membrane</keyword>
<dbReference type="EMBL" id="CP117880">
    <property type="protein sequence ID" value="WDF70647.1"/>
    <property type="molecule type" value="Genomic_DNA"/>
</dbReference>
<evidence type="ECO:0000313" key="4">
    <source>
        <dbReference type="EMBL" id="WDF70647.1"/>
    </source>
</evidence>
<keyword evidence="5" id="KW-1185">Reference proteome</keyword>
<protein>
    <submittedName>
        <fullName evidence="4">Outer membrane beta-barrel protein</fullName>
    </submittedName>
</protein>
<evidence type="ECO:0000256" key="2">
    <source>
        <dbReference type="SAM" id="Phobius"/>
    </source>
</evidence>
<proteinExistence type="predicted"/>
<dbReference type="Proteomes" id="UP001221558">
    <property type="component" value="Chromosome"/>
</dbReference>
<keyword evidence="2" id="KW-0812">Transmembrane</keyword>
<feature type="domain" description="Outer membrane protein beta-barrel" evidence="3">
    <location>
        <begin position="241"/>
        <end position="381"/>
    </location>
</feature>
<reference evidence="4 5" key="1">
    <citation type="submission" date="2023-02" db="EMBL/GenBank/DDBJ databases">
        <title>Genome sequence of Sphingobacterium sp. KACC 22765.</title>
        <authorList>
            <person name="Kim S."/>
            <person name="Heo J."/>
            <person name="Kwon S.-W."/>
        </authorList>
    </citation>
    <scope>NUCLEOTIDE SEQUENCE [LARGE SCALE GENOMIC DNA]</scope>
    <source>
        <strain evidence="4 5">KACC 22765</strain>
    </source>
</reference>
<name>A0ABY7WPJ5_9SPHI</name>